<keyword evidence="1" id="KW-1133">Transmembrane helix</keyword>
<evidence type="ECO:0000313" key="3">
    <source>
        <dbReference type="Proteomes" id="UP000274131"/>
    </source>
</evidence>
<reference evidence="4" key="1">
    <citation type="submission" date="2017-02" db="UniProtKB">
        <authorList>
            <consortium name="WormBaseParasite"/>
        </authorList>
    </citation>
    <scope>IDENTIFICATION</scope>
</reference>
<name>A0A0N4VDH2_ENTVE</name>
<gene>
    <name evidence="2" type="ORF">EVEC_LOCUS8142</name>
</gene>
<accession>A0A0N4VDH2</accession>
<evidence type="ECO:0000313" key="2">
    <source>
        <dbReference type="EMBL" id="VDD93391.1"/>
    </source>
</evidence>
<reference evidence="2 3" key="2">
    <citation type="submission" date="2018-10" db="EMBL/GenBank/DDBJ databases">
        <authorList>
            <consortium name="Pathogen Informatics"/>
        </authorList>
    </citation>
    <scope>NUCLEOTIDE SEQUENCE [LARGE SCALE GENOMIC DNA]</scope>
</reference>
<dbReference type="AlphaFoldDB" id="A0A0N4VDH2"/>
<keyword evidence="1" id="KW-0472">Membrane</keyword>
<organism evidence="4">
    <name type="scientific">Enterobius vermicularis</name>
    <name type="common">Human pinworm</name>
    <dbReference type="NCBI Taxonomy" id="51028"/>
    <lineage>
        <taxon>Eukaryota</taxon>
        <taxon>Metazoa</taxon>
        <taxon>Ecdysozoa</taxon>
        <taxon>Nematoda</taxon>
        <taxon>Chromadorea</taxon>
        <taxon>Rhabditida</taxon>
        <taxon>Spirurina</taxon>
        <taxon>Oxyuridomorpha</taxon>
        <taxon>Oxyuroidea</taxon>
        <taxon>Oxyuridae</taxon>
        <taxon>Enterobius</taxon>
    </lineage>
</organism>
<dbReference type="WBParaSite" id="EVEC_0000865801-mRNA-1">
    <property type="protein sequence ID" value="EVEC_0000865801-mRNA-1"/>
    <property type="gene ID" value="EVEC_0000865801"/>
</dbReference>
<dbReference type="EMBL" id="UXUI01009282">
    <property type="protein sequence ID" value="VDD93391.1"/>
    <property type="molecule type" value="Genomic_DNA"/>
</dbReference>
<protein>
    <submittedName>
        <fullName evidence="4">Transmembrane protein</fullName>
    </submittedName>
</protein>
<feature type="transmembrane region" description="Helical" evidence="1">
    <location>
        <begin position="133"/>
        <end position="155"/>
    </location>
</feature>
<keyword evidence="1" id="KW-0812">Transmembrane</keyword>
<evidence type="ECO:0000256" key="1">
    <source>
        <dbReference type="SAM" id="Phobius"/>
    </source>
</evidence>
<evidence type="ECO:0000313" key="4">
    <source>
        <dbReference type="WBParaSite" id="EVEC_0000865801-mRNA-1"/>
    </source>
</evidence>
<keyword evidence="3" id="KW-1185">Reference proteome</keyword>
<dbReference type="Proteomes" id="UP000274131">
    <property type="component" value="Unassembled WGS sequence"/>
</dbReference>
<sequence>MQPFDRSRVHLSFKEQWEEFSSSRLVFKRIRSFHAGKKMSHIKVKNDYDGDLQGLVRSTGYLFLLLKNGPERWLCLIPLQSFQFPFVGVPILSPGNPYLCRNALFITVQSTCRPSNATASALSIGQLQLQQCFVVAAAVAVGGPLYITVVSSMFLRFTKPNPESIWFAGIADRDL</sequence>
<proteinExistence type="predicted"/>